<dbReference type="FunFam" id="3.40.50.300:FF:000421">
    <property type="entry name" value="Branched-chain amino acid ABC transporter ATP-binding protein"/>
    <property type="match status" value="1"/>
</dbReference>
<name>A0AAW7M8B4_9MICO</name>
<dbReference type="PANTHER" id="PTHR45772">
    <property type="entry name" value="CONSERVED COMPONENT OF ABC TRANSPORTER FOR NATURAL AMINO ACIDS-RELATED"/>
    <property type="match status" value="1"/>
</dbReference>
<evidence type="ECO:0000256" key="1">
    <source>
        <dbReference type="ARBA" id="ARBA00022448"/>
    </source>
</evidence>
<gene>
    <name evidence="5" type="ORF">QQX10_01710</name>
</gene>
<dbReference type="PANTHER" id="PTHR45772:SF4">
    <property type="entry name" value="ABC TRANSPORTER ATP-BINDING PROTEIN"/>
    <property type="match status" value="1"/>
</dbReference>
<dbReference type="InterPro" id="IPR003439">
    <property type="entry name" value="ABC_transporter-like_ATP-bd"/>
</dbReference>
<evidence type="ECO:0000256" key="2">
    <source>
        <dbReference type="ARBA" id="ARBA00022741"/>
    </source>
</evidence>
<dbReference type="SUPFAM" id="SSF52540">
    <property type="entry name" value="P-loop containing nucleoside triphosphate hydrolases"/>
    <property type="match status" value="1"/>
</dbReference>
<evidence type="ECO:0000256" key="3">
    <source>
        <dbReference type="ARBA" id="ARBA00022840"/>
    </source>
</evidence>
<evidence type="ECO:0000259" key="4">
    <source>
        <dbReference type="PROSITE" id="PS50893"/>
    </source>
</evidence>
<dbReference type="GO" id="GO:0005524">
    <property type="term" value="F:ATP binding"/>
    <property type="evidence" value="ECO:0007669"/>
    <property type="project" value="UniProtKB-KW"/>
</dbReference>
<evidence type="ECO:0000313" key="5">
    <source>
        <dbReference type="EMBL" id="MDN4486876.1"/>
    </source>
</evidence>
<accession>A0AAW7M8B4</accession>
<dbReference type="GO" id="GO:0005886">
    <property type="term" value="C:plasma membrane"/>
    <property type="evidence" value="ECO:0007669"/>
    <property type="project" value="TreeGrafter"/>
</dbReference>
<feature type="domain" description="ABC transporter" evidence="4">
    <location>
        <begin position="5"/>
        <end position="253"/>
    </location>
</feature>
<dbReference type="RefSeq" id="WP_301144457.1">
    <property type="nucleotide sequence ID" value="NZ_JAUHPX010000001.1"/>
</dbReference>
<dbReference type="Proteomes" id="UP001172737">
    <property type="component" value="Unassembled WGS sequence"/>
</dbReference>
<sequence>MDALLAVSEVRLSFGGLQALDGPSLQVRDGEVVGLIGPNGAGKTSLFNCIGGLYRPQSGSIRIAGREVAGLPRHRIAALGVGRTFQNIGLLASQTVLANVLAGAHHVAAGGWWATALGLPSVARSERDHRERAMALLAELDLADVAGRMVGTLPFGTLKRVELARALMGEPRLLLVDEPANGLVHGEVLELGATLRRLATERGAAILLVEHHMGLVTSVCDRVVVLDFGRVIAEGEPHEVARDPRVVAAYLGTAA</sequence>
<dbReference type="InterPro" id="IPR032823">
    <property type="entry name" value="BCA_ABC_TP_C"/>
</dbReference>
<keyword evidence="3 5" id="KW-0067">ATP-binding</keyword>
<dbReference type="GO" id="GO:0016887">
    <property type="term" value="F:ATP hydrolysis activity"/>
    <property type="evidence" value="ECO:0007669"/>
    <property type="project" value="InterPro"/>
</dbReference>
<dbReference type="InterPro" id="IPR051120">
    <property type="entry name" value="ABC_AA/LPS_Transport"/>
</dbReference>
<dbReference type="AlphaFoldDB" id="A0AAW7M8B4"/>
<dbReference type="Pfam" id="PF12399">
    <property type="entry name" value="BCA_ABC_TP_C"/>
    <property type="match status" value="1"/>
</dbReference>
<dbReference type="Pfam" id="PF00005">
    <property type="entry name" value="ABC_tran"/>
    <property type="match status" value="1"/>
</dbReference>
<dbReference type="SMART" id="SM00382">
    <property type="entry name" value="AAA"/>
    <property type="match status" value="1"/>
</dbReference>
<keyword evidence="2" id="KW-0547">Nucleotide-binding</keyword>
<proteinExistence type="predicted"/>
<dbReference type="InterPro" id="IPR003593">
    <property type="entry name" value="AAA+_ATPase"/>
</dbReference>
<keyword evidence="1" id="KW-0813">Transport</keyword>
<evidence type="ECO:0000313" key="6">
    <source>
        <dbReference type="Proteomes" id="UP001172737"/>
    </source>
</evidence>
<organism evidence="5 6">
    <name type="scientific">Demequina lignilytica</name>
    <dbReference type="NCBI Taxonomy" id="3051663"/>
    <lineage>
        <taxon>Bacteria</taxon>
        <taxon>Bacillati</taxon>
        <taxon>Actinomycetota</taxon>
        <taxon>Actinomycetes</taxon>
        <taxon>Micrococcales</taxon>
        <taxon>Demequinaceae</taxon>
        <taxon>Demequina</taxon>
    </lineage>
</organism>
<reference evidence="5" key="1">
    <citation type="submission" date="2023-06" db="EMBL/GenBank/DDBJ databases">
        <title>Sysu t00039.</title>
        <authorList>
            <person name="Gao L."/>
            <person name="Fang B.-Z."/>
            <person name="Li W.-J."/>
        </authorList>
    </citation>
    <scope>NUCLEOTIDE SEQUENCE</scope>
    <source>
        <strain evidence="5">SYSU T00039</strain>
    </source>
</reference>
<dbReference type="CDD" id="cd03219">
    <property type="entry name" value="ABC_Mj1267_LivG_branched"/>
    <property type="match status" value="1"/>
</dbReference>
<dbReference type="Gene3D" id="3.40.50.300">
    <property type="entry name" value="P-loop containing nucleotide triphosphate hydrolases"/>
    <property type="match status" value="1"/>
</dbReference>
<dbReference type="EMBL" id="JAUHPX010000001">
    <property type="protein sequence ID" value="MDN4486876.1"/>
    <property type="molecule type" value="Genomic_DNA"/>
</dbReference>
<protein>
    <submittedName>
        <fullName evidence="5">ABC transporter ATP-binding protein</fullName>
    </submittedName>
</protein>
<keyword evidence="6" id="KW-1185">Reference proteome</keyword>
<comment type="caution">
    <text evidence="5">The sequence shown here is derived from an EMBL/GenBank/DDBJ whole genome shotgun (WGS) entry which is preliminary data.</text>
</comment>
<dbReference type="PROSITE" id="PS50893">
    <property type="entry name" value="ABC_TRANSPORTER_2"/>
    <property type="match status" value="1"/>
</dbReference>
<dbReference type="InterPro" id="IPR027417">
    <property type="entry name" value="P-loop_NTPase"/>
</dbReference>